<accession>A0A9D2IMD9</accession>
<sequence>MRLFAPGGAPHFCVRGRTNLRILRENWHKVTEEEIRDLLDALWLRYEDASFIEDDPISVPHRFTGRHDREVAGFLAATIAWGNRRMIVRNGRRMMELMGDAPYEFVMEASEQALERLDRFVHRTFNGQDLTAFVLALRRMGRTWGGLGNFFETRYEATGDMRCVLADFRREFFACDHPARCEKHVAAIERGASCKRLNMFLRWMVRDSSRGVDFGLWQRIPASALYLPLDLHSGNVARALGLLDRRQNDWRAVEEVTTALRRFDAADPVKYDFALFGAGVNGAMTK</sequence>
<evidence type="ECO:0000313" key="1">
    <source>
        <dbReference type="EMBL" id="HIZ15527.1"/>
    </source>
</evidence>
<dbReference type="InterPro" id="IPR014127">
    <property type="entry name" value="CHP02757"/>
</dbReference>
<dbReference type="AlphaFoldDB" id="A0A9D2IMD9"/>
<evidence type="ECO:0000313" key="2">
    <source>
        <dbReference type="Proteomes" id="UP000824014"/>
    </source>
</evidence>
<gene>
    <name evidence="1" type="ORF">H9816_06420</name>
</gene>
<reference evidence="1" key="2">
    <citation type="submission" date="2021-04" db="EMBL/GenBank/DDBJ databases">
        <authorList>
            <person name="Gilroy R."/>
        </authorList>
    </citation>
    <scope>NUCLEOTIDE SEQUENCE</scope>
    <source>
        <strain evidence="1">ChiHjej11B10-19426</strain>
    </source>
</reference>
<dbReference type="NCBIfam" id="TIGR02757">
    <property type="entry name" value="TIGR02757 family protein"/>
    <property type="match status" value="1"/>
</dbReference>
<dbReference type="Proteomes" id="UP000824014">
    <property type="component" value="Unassembled WGS sequence"/>
</dbReference>
<organism evidence="1 2">
    <name type="scientific">Candidatus Tidjanibacter faecipullorum</name>
    <dbReference type="NCBI Taxonomy" id="2838766"/>
    <lineage>
        <taxon>Bacteria</taxon>
        <taxon>Pseudomonadati</taxon>
        <taxon>Bacteroidota</taxon>
        <taxon>Bacteroidia</taxon>
        <taxon>Bacteroidales</taxon>
        <taxon>Rikenellaceae</taxon>
        <taxon>Tidjanibacter</taxon>
    </lineage>
</organism>
<protein>
    <submittedName>
        <fullName evidence="1">TIGR02757 family protein</fullName>
    </submittedName>
</protein>
<proteinExistence type="predicted"/>
<comment type="caution">
    <text evidence="1">The sequence shown here is derived from an EMBL/GenBank/DDBJ whole genome shotgun (WGS) entry which is preliminary data.</text>
</comment>
<dbReference type="Pfam" id="PF09674">
    <property type="entry name" value="DUF2400"/>
    <property type="match status" value="1"/>
</dbReference>
<name>A0A9D2IMD9_9BACT</name>
<reference evidence="1" key="1">
    <citation type="journal article" date="2021" name="PeerJ">
        <title>Extensive microbial diversity within the chicken gut microbiome revealed by metagenomics and culture.</title>
        <authorList>
            <person name="Gilroy R."/>
            <person name="Ravi A."/>
            <person name="Getino M."/>
            <person name="Pursley I."/>
            <person name="Horton D.L."/>
            <person name="Alikhan N.F."/>
            <person name="Baker D."/>
            <person name="Gharbi K."/>
            <person name="Hall N."/>
            <person name="Watson M."/>
            <person name="Adriaenssens E.M."/>
            <person name="Foster-Nyarko E."/>
            <person name="Jarju S."/>
            <person name="Secka A."/>
            <person name="Antonio M."/>
            <person name="Oren A."/>
            <person name="Chaudhuri R.R."/>
            <person name="La Ragione R."/>
            <person name="Hildebrand F."/>
            <person name="Pallen M.J."/>
        </authorList>
    </citation>
    <scope>NUCLEOTIDE SEQUENCE</scope>
    <source>
        <strain evidence="1">ChiHjej11B10-19426</strain>
    </source>
</reference>
<dbReference type="EMBL" id="DXCC01000020">
    <property type="protein sequence ID" value="HIZ15527.1"/>
    <property type="molecule type" value="Genomic_DNA"/>
</dbReference>